<keyword evidence="3" id="KW-1185">Reference proteome</keyword>
<dbReference type="RefSeq" id="WP_182840652.1">
    <property type="nucleotide sequence ID" value="NZ_BAAABQ010000083.1"/>
</dbReference>
<dbReference type="Proteomes" id="UP000517916">
    <property type="component" value="Unassembled WGS sequence"/>
</dbReference>
<feature type="region of interest" description="Disordered" evidence="1">
    <location>
        <begin position="35"/>
        <end position="57"/>
    </location>
</feature>
<accession>A0ABR6BYZ3</accession>
<organism evidence="2 3">
    <name type="scientific">Kutzneria viridogrisea</name>
    <dbReference type="NCBI Taxonomy" id="47990"/>
    <lineage>
        <taxon>Bacteria</taxon>
        <taxon>Bacillati</taxon>
        <taxon>Actinomycetota</taxon>
        <taxon>Actinomycetes</taxon>
        <taxon>Pseudonocardiales</taxon>
        <taxon>Pseudonocardiaceae</taxon>
        <taxon>Kutzneria</taxon>
    </lineage>
</organism>
<name>A0ABR6BYZ3_9PSEU</name>
<evidence type="ECO:0000313" key="2">
    <source>
        <dbReference type="EMBL" id="MBA8932127.1"/>
    </source>
</evidence>
<evidence type="ECO:0000313" key="3">
    <source>
        <dbReference type="Proteomes" id="UP000517916"/>
    </source>
</evidence>
<evidence type="ECO:0000256" key="1">
    <source>
        <dbReference type="SAM" id="MobiDB-lite"/>
    </source>
</evidence>
<sequence length="57" mass="5966">MGDRAACTVCGNHGAHLCRGHWRLADGRIVKRPKGGRVHTVRGGLPGLGRGKGKPSP</sequence>
<dbReference type="EMBL" id="JACJID010000011">
    <property type="protein sequence ID" value="MBA8932127.1"/>
    <property type="molecule type" value="Genomic_DNA"/>
</dbReference>
<protein>
    <submittedName>
        <fullName evidence="2">Uncharacterized protein</fullName>
    </submittedName>
</protein>
<comment type="caution">
    <text evidence="2">The sequence shown here is derived from an EMBL/GenBank/DDBJ whole genome shotgun (WGS) entry which is preliminary data.</text>
</comment>
<gene>
    <name evidence="2" type="ORF">BC739_009386</name>
</gene>
<proteinExistence type="predicted"/>
<reference evidence="2 3" key="1">
    <citation type="submission" date="2020-08" db="EMBL/GenBank/DDBJ databases">
        <title>Genomic Encyclopedia of Archaeal and Bacterial Type Strains, Phase II (KMG-II): from individual species to whole genera.</title>
        <authorList>
            <person name="Goeker M."/>
        </authorList>
    </citation>
    <scope>NUCLEOTIDE SEQUENCE [LARGE SCALE GENOMIC DNA]</scope>
    <source>
        <strain evidence="2 3">DSM 43850</strain>
    </source>
</reference>